<evidence type="ECO:0000313" key="1">
    <source>
        <dbReference type="EMBL" id="KAJ7303047.1"/>
    </source>
</evidence>
<accession>A0AAD7E8K1</accession>
<keyword evidence="2" id="KW-1185">Reference proteome</keyword>
<name>A0AAD7E8K1_9AGAR</name>
<comment type="caution">
    <text evidence="1">The sequence shown here is derived from an EMBL/GenBank/DDBJ whole genome shotgun (WGS) entry which is preliminary data.</text>
</comment>
<sequence>MVQSISNWTSSAIHRESCTPTPYAHLFFASPGGIRKSGWPASITDTYTLSLSTIDLVQYLPYLAETVGISTYNLTPASLRQLATMKNLHRIHLVDRSDPLPSGEPAPVPLALVETAKRVLRANGRPYSDRFVTVKAWEEPAGTTVLRNTDWNSASLQSIPAGVSLPYTFSNAIAIQGPKYEFFRLPVPIFLLPRFPTAPGVNYDAVQPMIDDSLDIAGVDHLLPTRQSAPCNPSA</sequence>
<gene>
    <name evidence="1" type="ORF">DFH08DRAFT_826033</name>
</gene>
<organism evidence="1 2">
    <name type="scientific">Mycena albidolilacea</name>
    <dbReference type="NCBI Taxonomy" id="1033008"/>
    <lineage>
        <taxon>Eukaryota</taxon>
        <taxon>Fungi</taxon>
        <taxon>Dikarya</taxon>
        <taxon>Basidiomycota</taxon>
        <taxon>Agaricomycotina</taxon>
        <taxon>Agaricomycetes</taxon>
        <taxon>Agaricomycetidae</taxon>
        <taxon>Agaricales</taxon>
        <taxon>Marasmiineae</taxon>
        <taxon>Mycenaceae</taxon>
        <taxon>Mycena</taxon>
    </lineage>
</organism>
<dbReference type="EMBL" id="JARIHO010000108">
    <property type="protein sequence ID" value="KAJ7303047.1"/>
    <property type="molecule type" value="Genomic_DNA"/>
</dbReference>
<dbReference type="Proteomes" id="UP001218218">
    <property type="component" value="Unassembled WGS sequence"/>
</dbReference>
<evidence type="ECO:0000313" key="2">
    <source>
        <dbReference type="Proteomes" id="UP001218218"/>
    </source>
</evidence>
<dbReference type="AlphaFoldDB" id="A0AAD7E8K1"/>
<protein>
    <submittedName>
        <fullName evidence="1">Uncharacterized protein</fullName>
    </submittedName>
</protein>
<reference evidence="1" key="1">
    <citation type="submission" date="2023-03" db="EMBL/GenBank/DDBJ databases">
        <title>Massive genome expansion in bonnet fungi (Mycena s.s.) driven by repeated elements and novel gene families across ecological guilds.</title>
        <authorList>
            <consortium name="Lawrence Berkeley National Laboratory"/>
            <person name="Harder C.B."/>
            <person name="Miyauchi S."/>
            <person name="Viragh M."/>
            <person name="Kuo A."/>
            <person name="Thoen E."/>
            <person name="Andreopoulos B."/>
            <person name="Lu D."/>
            <person name="Skrede I."/>
            <person name="Drula E."/>
            <person name="Henrissat B."/>
            <person name="Morin E."/>
            <person name="Kohler A."/>
            <person name="Barry K."/>
            <person name="LaButti K."/>
            <person name="Morin E."/>
            <person name="Salamov A."/>
            <person name="Lipzen A."/>
            <person name="Mereny Z."/>
            <person name="Hegedus B."/>
            <person name="Baldrian P."/>
            <person name="Stursova M."/>
            <person name="Weitz H."/>
            <person name="Taylor A."/>
            <person name="Grigoriev I.V."/>
            <person name="Nagy L.G."/>
            <person name="Martin F."/>
            <person name="Kauserud H."/>
        </authorList>
    </citation>
    <scope>NUCLEOTIDE SEQUENCE</scope>
    <source>
        <strain evidence="1">CBHHK002</strain>
    </source>
</reference>
<proteinExistence type="predicted"/>